<dbReference type="GO" id="GO:0022857">
    <property type="term" value="F:transmembrane transporter activity"/>
    <property type="evidence" value="ECO:0000318"/>
    <property type="project" value="GO_Central"/>
</dbReference>
<dbReference type="GO" id="GO:0042910">
    <property type="term" value="F:xenobiotic transmembrane transporter activity"/>
    <property type="evidence" value="ECO:0007669"/>
    <property type="project" value="InterPro"/>
</dbReference>
<gene>
    <name evidence="8" type="primary">LOC110784133</name>
</gene>
<dbReference type="PANTHER" id="PTHR11206">
    <property type="entry name" value="MULTIDRUG RESISTANCE PROTEIN"/>
    <property type="match status" value="1"/>
</dbReference>
<dbReference type="InterPro" id="IPR045069">
    <property type="entry name" value="MATE_euk"/>
</dbReference>
<evidence type="ECO:0000313" key="7">
    <source>
        <dbReference type="Proteomes" id="UP000813463"/>
    </source>
</evidence>
<keyword evidence="3 6" id="KW-0812">Transmembrane</keyword>
<dbReference type="NCBIfam" id="TIGR00797">
    <property type="entry name" value="matE"/>
    <property type="match status" value="1"/>
</dbReference>
<dbReference type="Proteomes" id="UP000813463">
    <property type="component" value="Chromosome 3"/>
</dbReference>
<reference evidence="7" key="1">
    <citation type="journal article" date="2021" name="Nat. Commun.">
        <title>Genomic analyses provide insights into spinach domestication and the genetic basis of agronomic traits.</title>
        <authorList>
            <person name="Cai X."/>
            <person name="Sun X."/>
            <person name="Xu C."/>
            <person name="Sun H."/>
            <person name="Wang X."/>
            <person name="Ge C."/>
            <person name="Zhang Z."/>
            <person name="Wang Q."/>
            <person name="Fei Z."/>
            <person name="Jiao C."/>
            <person name="Wang Q."/>
        </authorList>
    </citation>
    <scope>NUCLEOTIDE SEQUENCE [LARGE SCALE GENOMIC DNA]</scope>
    <source>
        <strain evidence="7">cv. Varoflay</strain>
    </source>
</reference>
<sequence>MEASLLHGVDKSEEMEAPLLMLHGDDKSEKPDAAGSDTGDDGDYPVVTNFKEAKSVLWLETAKLWKVGCPIVFNIVCQFSTGALTNMFVGHLGDLELSAVSISLSVIGTFSFGLLLGMGSALETLCGQAFGAGQVTMLGSYLQRSWIILFLSCFVQLPIYIFAGPLLKLIGQNHDIATLAGKFTILTIPQLFSLALNFPTQKFLQSQSKVNVMAWIGFFALVEHVMLLWLFMNVLGWGLSGAAAAYNFTSWMVAIAQVVYVFGWCKDSWSGFSWAAFKEIWAFVRLSVASAIMICLEIWYMMSISLLAGHLPNAVVAVGSLSICTNINGIEAMIFIGVNAAVSIRVSNELGSKHPRAAKYSVYVAVFQSFVLGILCMVLILFARDHFAVIYTDSKVLQQAVSKLAWLLGITMVLNSVQPVVSGVAIGGGWQGIVAKLNLLCYYGFGLPLGYYLGYVADFGVTGIWGGMIAGTALQTFILLVILFRTNWNSEVEKTSSRMDKWGGQKTKTDDIEARDIRTYHIEGHEAQDVKTDNIEGHEAQNIKTDNI</sequence>
<evidence type="ECO:0000256" key="3">
    <source>
        <dbReference type="ARBA" id="ARBA00022692"/>
    </source>
</evidence>
<protein>
    <recommendedName>
        <fullName evidence="6">Protein DETOXIFICATION</fullName>
    </recommendedName>
    <alternativeName>
        <fullName evidence="6">Multidrug and toxic compound extrusion protein</fullName>
    </alternativeName>
</protein>
<accession>A0A9R0I7V7</accession>
<keyword evidence="4 6" id="KW-1133">Transmembrane helix</keyword>
<dbReference type="Pfam" id="PF01554">
    <property type="entry name" value="MatE"/>
    <property type="match status" value="2"/>
</dbReference>
<reference evidence="8" key="2">
    <citation type="submission" date="2025-08" db="UniProtKB">
        <authorList>
            <consortium name="RefSeq"/>
        </authorList>
    </citation>
    <scope>IDENTIFICATION</scope>
    <source>
        <tissue evidence="8">Leaf</tissue>
    </source>
</reference>
<feature type="transmembrane region" description="Helical" evidence="6">
    <location>
        <begin position="71"/>
        <end position="90"/>
    </location>
</feature>
<dbReference type="InterPro" id="IPR002528">
    <property type="entry name" value="MATE_fam"/>
</dbReference>
<feature type="transmembrane region" description="Helical" evidence="6">
    <location>
        <begin position="210"/>
        <end position="232"/>
    </location>
</feature>
<feature type="transmembrane region" description="Helical" evidence="6">
    <location>
        <begin position="179"/>
        <end position="198"/>
    </location>
</feature>
<evidence type="ECO:0000256" key="4">
    <source>
        <dbReference type="ARBA" id="ARBA00022989"/>
    </source>
</evidence>
<keyword evidence="7" id="KW-1185">Reference proteome</keyword>
<dbReference type="AlphaFoldDB" id="A0A9R0I7V7"/>
<comment type="subcellular location">
    <subcellularLocation>
        <location evidence="1">Membrane</location>
        <topology evidence="1">Multi-pass membrane protein</topology>
    </subcellularLocation>
</comment>
<dbReference type="RefSeq" id="XP_021844243.1">
    <property type="nucleotide sequence ID" value="XM_021988551.2"/>
</dbReference>
<dbReference type="KEGG" id="soe:110784133"/>
<keyword evidence="5 6" id="KW-0472">Membrane</keyword>
<feature type="transmembrane region" description="Helical" evidence="6">
    <location>
        <begin position="463"/>
        <end position="484"/>
    </location>
</feature>
<comment type="similarity">
    <text evidence="2 6">Belongs to the multi antimicrobial extrusion (MATE) (TC 2.A.66.1) family.</text>
</comment>
<feature type="transmembrane region" description="Helical" evidence="6">
    <location>
        <begin position="439"/>
        <end position="457"/>
    </location>
</feature>
<evidence type="ECO:0000256" key="2">
    <source>
        <dbReference type="ARBA" id="ARBA00010199"/>
    </source>
</evidence>
<feature type="transmembrane region" description="Helical" evidence="6">
    <location>
        <begin position="404"/>
        <end position="427"/>
    </location>
</feature>
<feature type="transmembrane region" description="Helical" evidence="6">
    <location>
        <begin position="244"/>
        <end position="262"/>
    </location>
</feature>
<evidence type="ECO:0000313" key="8">
    <source>
        <dbReference type="RefSeq" id="XP_021844243.1"/>
    </source>
</evidence>
<evidence type="ECO:0000256" key="5">
    <source>
        <dbReference type="ARBA" id="ARBA00023136"/>
    </source>
</evidence>
<evidence type="ECO:0000256" key="6">
    <source>
        <dbReference type="RuleBase" id="RU004914"/>
    </source>
</evidence>
<dbReference type="OrthoDB" id="2126698at2759"/>
<feature type="transmembrane region" description="Helical" evidence="6">
    <location>
        <begin position="314"/>
        <end position="342"/>
    </location>
</feature>
<name>A0A9R0I7V7_SPIOL</name>
<organism evidence="7 8">
    <name type="scientific">Spinacia oleracea</name>
    <name type="common">Spinach</name>
    <dbReference type="NCBI Taxonomy" id="3562"/>
    <lineage>
        <taxon>Eukaryota</taxon>
        <taxon>Viridiplantae</taxon>
        <taxon>Streptophyta</taxon>
        <taxon>Embryophyta</taxon>
        <taxon>Tracheophyta</taxon>
        <taxon>Spermatophyta</taxon>
        <taxon>Magnoliopsida</taxon>
        <taxon>eudicotyledons</taxon>
        <taxon>Gunneridae</taxon>
        <taxon>Pentapetalae</taxon>
        <taxon>Caryophyllales</taxon>
        <taxon>Chenopodiaceae</taxon>
        <taxon>Chenopodioideae</taxon>
        <taxon>Anserineae</taxon>
        <taxon>Spinacia</taxon>
    </lineage>
</organism>
<feature type="transmembrane region" description="Helical" evidence="6">
    <location>
        <begin position="362"/>
        <end position="384"/>
    </location>
</feature>
<proteinExistence type="inferred from homology"/>
<dbReference type="GO" id="GO:0016020">
    <property type="term" value="C:membrane"/>
    <property type="evidence" value="ECO:0000318"/>
    <property type="project" value="GO_Central"/>
</dbReference>
<feature type="transmembrane region" description="Helical" evidence="6">
    <location>
        <begin position="146"/>
        <end position="167"/>
    </location>
</feature>
<evidence type="ECO:0000256" key="1">
    <source>
        <dbReference type="ARBA" id="ARBA00004141"/>
    </source>
</evidence>
<dbReference type="GO" id="GO:0015297">
    <property type="term" value="F:antiporter activity"/>
    <property type="evidence" value="ECO:0007669"/>
    <property type="project" value="InterPro"/>
</dbReference>
<dbReference type="CDD" id="cd13132">
    <property type="entry name" value="MATE_eukaryotic"/>
    <property type="match status" value="1"/>
</dbReference>
<feature type="transmembrane region" description="Helical" evidence="6">
    <location>
        <begin position="102"/>
        <end position="125"/>
    </location>
</feature>
<dbReference type="GO" id="GO:1990961">
    <property type="term" value="P:xenobiotic detoxification by transmembrane export across the plasma membrane"/>
    <property type="evidence" value="ECO:0007669"/>
    <property type="project" value="InterPro"/>
</dbReference>
<dbReference type="GeneID" id="110784133"/>
<feature type="transmembrane region" description="Helical" evidence="6">
    <location>
        <begin position="283"/>
        <end position="302"/>
    </location>
</feature>